<reference evidence="9" key="1">
    <citation type="submission" date="2020-10" db="EMBL/GenBank/DDBJ databases">
        <authorList>
            <person name="Gilroy R."/>
        </authorList>
    </citation>
    <scope>NUCLEOTIDE SEQUENCE</scope>
    <source>
        <strain evidence="9">ChiSjej3B21-11622</strain>
    </source>
</reference>
<evidence type="ECO:0000259" key="8">
    <source>
        <dbReference type="PROSITE" id="PS50928"/>
    </source>
</evidence>
<evidence type="ECO:0000256" key="5">
    <source>
        <dbReference type="ARBA" id="ARBA00022989"/>
    </source>
</evidence>
<feature type="transmembrane region" description="Helical" evidence="7">
    <location>
        <begin position="148"/>
        <end position="167"/>
    </location>
</feature>
<evidence type="ECO:0000313" key="9">
    <source>
        <dbReference type="EMBL" id="HIQ96173.1"/>
    </source>
</evidence>
<dbReference type="PANTHER" id="PTHR43744:SF12">
    <property type="entry name" value="ABC TRANSPORTER PERMEASE PROTEIN MG189-RELATED"/>
    <property type="match status" value="1"/>
</dbReference>
<reference evidence="9" key="2">
    <citation type="journal article" date="2021" name="PeerJ">
        <title>Extensive microbial diversity within the chicken gut microbiome revealed by metagenomics and culture.</title>
        <authorList>
            <person name="Gilroy R."/>
            <person name="Ravi A."/>
            <person name="Getino M."/>
            <person name="Pursley I."/>
            <person name="Horton D.L."/>
            <person name="Alikhan N.F."/>
            <person name="Baker D."/>
            <person name="Gharbi K."/>
            <person name="Hall N."/>
            <person name="Watson M."/>
            <person name="Adriaenssens E.M."/>
            <person name="Foster-Nyarko E."/>
            <person name="Jarju S."/>
            <person name="Secka A."/>
            <person name="Antonio M."/>
            <person name="Oren A."/>
            <person name="Chaudhuri R.R."/>
            <person name="La Ragione R."/>
            <person name="Hildebrand F."/>
            <person name="Pallen M.J."/>
        </authorList>
    </citation>
    <scope>NUCLEOTIDE SEQUENCE</scope>
    <source>
        <strain evidence="9">ChiSjej3B21-11622</strain>
    </source>
</reference>
<feature type="transmembrane region" description="Helical" evidence="7">
    <location>
        <begin position="242"/>
        <end position="267"/>
    </location>
</feature>
<evidence type="ECO:0000313" key="10">
    <source>
        <dbReference type="Proteomes" id="UP000886886"/>
    </source>
</evidence>
<feature type="transmembrane region" description="Helical" evidence="7">
    <location>
        <begin position="21"/>
        <end position="39"/>
    </location>
</feature>
<accession>A0A9D0ZV67</accession>
<keyword evidence="2 7" id="KW-0813">Transport</keyword>
<dbReference type="SUPFAM" id="SSF161098">
    <property type="entry name" value="MetI-like"/>
    <property type="match status" value="1"/>
</dbReference>
<comment type="subcellular location">
    <subcellularLocation>
        <location evidence="1 7">Cell membrane</location>
        <topology evidence="1 7">Multi-pass membrane protein</topology>
    </subcellularLocation>
</comment>
<evidence type="ECO:0000256" key="4">
    <source>
        <dbReference type="ARBA" id="ARBA00022692"/>
    </source>
</evidence>
<dbReference type="InterPro" id="IPR035906">
    <property type="entry name" value="MetI-like_sf"/>
</dbReference>
<dbReference type="Pfam" id="PF00528">
    <property type="entry name" value="BPD_transp_1"/>
    <property type="match status" value="1"/>
</dbReference>
<comment type="caution">
    <text evidence="9">The sequence shown here is derived from an EMBL/GenBank/DDBJ whole genome shotgun (WGS) entry which is preliminary data.</text>
</comment>
<evidence type="ECO:0000256" key="3">
    <source>
        <dbReference type="ARBA" id="ARBA00022475"/>
    </source>
</evidence>
<comment type="similarity">
    <text evidence="7">Belongs to the binding-protein-dependent transport system permease family.</text>
</comment>
<evidence type="ECO:0000256" key="6">
    <source>
        <dbReference type="ARBA" id="ARBA00023136"/>
    </source>
</evidence>
<dbReference type="Gene3D" id="1.10.3720.10">
    <property type="entry name" value="MetI-like"/>
    <property type="match status" value="1"/>
</dbReference>
<keyword evidence="6 7" id="KW-0472">Membrane</keyword>
<feature type="transmembrane region" description="Helical" evidence="7">
    <location>
        <begin position="200"/>
        <end position="222"/>
    </location>
</feature>
<keyword evidence="3" id="KW-1003">Cell membrane</keyword>
<evidence type="ECO:0000256" key="7">
    <source>
        <dbReference type="RuleBase" id="RU363032"/>
    </source>
</evidence>
<dbReference type="EMBL" id="DVFT01000093">
    <property type="protein sequence ID" value="HIQ96173.1"/>
    <property type="molecule type" value="Genomic_DNA"/>
</dbReference>
<proteinExistence type="inferred from homology"/>
<dbReference type="PANTHER" id="PTHR43744">
    <property type="entry name" value="ABC TRANSPORTER PERMEASE PROTEIN MG189-RELATED-RELATED"/>
    <property type="match status" value="1"/>
</dbReference>
<keyword evidence="5 7" id="KW-1133">Transmembrane helix</keyword>
<feature type="transmembrane region" description="Helical" evidence="7">
    <location>
        <begin position="115"/>
        <end position="136"/>
    </location>
</feature>
<evidence type="ECO:0000256" key="2">
    <source>
        <dbReference type="ARBA" id="ARBA00022448"/>
    </source>
</evidence>
<keyword evidence="4 7" id="KW-0812">Transmembrane</keyword>
<gene>
    <name evidence="9" type="ORF">IAB26_06395</name>
</gene>
<sequence length="282" mass="31682">MRDQRDVMSKHHGKVAFIVKILLWFYAACTMFVLVYMTYQSLRPRRDVLSKTFGVPETLNLDNYIELFTEEHFLRYFGNSVLILVLSLVLLIALSSMTAYGIARYRFKGKSFCRAFFLLGMMFPAQLGVVPIFQIMKNLGLVNNQLSVVLVSAANISMPVFMLTNFFEGLPQEIYEAAVIDGAGEFTAFRKVMFPMATPVIFAVCITNSVTIWNQFFLPLIFLQTDSVKTIPQLISKYTSNIINSMDMATASSALSTIPILILFFIFSNKILDGVTAGAVKG</sequence>
<name>A0A9D0ZV67_9FIRM</name>
<organism evidence="9 10">
    <name type="scientific">Candidatus Limivivens merdigallinarum</name>
    <dbReference type="NCBI Taxonomy" id="2840859"/>
    <lineage>
        <taxon>Bacteria</taxon>
        <taxon>Bacillati</taxon>
        <taxon>Bacillota</taxon>
        <taxon>Clostridia</taxon>
        <taxon>Lachnospirales</taxon>
        <taxon>Lachnospiraceae</taxon>
        <taxon>Lachnospiraceae incertae sedis</taxon>
        <taxon>Candidatus Limivivens</taxon>
    </lineage>
</organism>
<dbReference type="GO" id="GO:0005886">
    <property type="term" value="C:plasma membrane"/>
    <property type="evidence" value="ECO:0007669"/>
    <property type="project" value="UniProtKB-SubCell"/>
</dbReference>
<dbReference type="Proteomes" id="UP000886886">
    <property type="component" value="Unassembled WGS sequence"/>
</dbReference>
<dbReference type="GO" id="GO:0055085">
    <property type="term" value="P:transmembrane transport"/>
    <property type="evidence" value="ECO:0007669"/>
    <property type="project" value="InterPro"/>
</dbReference>
<dbReference type="InterPro" id="IPR000515">
    <property type="entry name" value="MetI-like"/>
</dbReference>
<dbReference type="AlphaFoldDB" id="A0A9D0ZV67"/>
<feature type="domain" description="ABC transmembrane type-1" evidence="8">
    <location>
        <begin position="77"/>
        <end position="267"/>
    </location>
</feature>
<feature type="transmembrane region" description="Helical" evidence="7">
    <location>
        <begin position="81"/>
        <end position="103"/>
    </location>
</feature>
<dbReference type="PROSITE" id="PS50928">
    <property type="entry name" value="ABC_TM1"/>
    <property type="match status" value="1"/>
</dbReference>
<protein>
    <submittedName>
        <fullName evidence="9">Carbohydrate ABC transporter permease</fullName>
    </submittedName>
</protein>
<dbReference type="CDD" id="cd06261">
    <property type="entry name" value="TM_PBP2"/>
    <property type="match status" value="1"/>
</dbReference>
<evidence type="ECO:0000256" key="1">
    <source>
        <dbReference type="ARBA" id="ARBA00004651"/>
    </source>
</evidence>